<evidence type="ECO:0000256" key="7">
    <source>
        <dbReference type="ARBA" id="ARBA00022833"/>
    </source>
</evidence>
<comment type="cofactor">
    <cofactor evidence="1">
        <name>Zn(2+)</name>
        <dbReference type="ChEBI" id="CHEBI:29105"/>
    </cofactor>
</comment>
<evidence type="ECO:0000256" key="3">
    <source>
        <dbReference type="ARBA" id="ARBA00022722"/>
    </source>
</evidence>
<proteinExistence type="inferred from homology"/>
<comment type="caution">
    <text evidence="8">The sequence shown here is derived from an EMBL/GenBank/DDBJ whole genome shotgun (WGS) entry which is preliminary data.</text>
</comment>
<gene>
    <name evidence="8" type="ORF">LCGC14_0077710</name>
</gene>
<evidence type="ECO:0000313" key="8">
    <source>
        <dbReference type="EMBL" id="KKO05499.1"/>
    </source>
</evidence>
<organism evidence="8">
    <name type="scientific">marine sediment metagenome</name>
    <dbReference type="NCBI Taxonomy" id="412755"/>
    <lineage>
        <taxon>unclassified sequences</taxon>
        <taxon>metagenomes</taxon>
        <taxon>ecological metagenomes</taxon>
    </lineage>
</organism>
<keyword evidence="3" id="KW-0540">Nuclease</keyword>
<evidence type="ECO:0000256" key="2">
    <source>
        <dbReference type="ARBA" id="ARBA00010875"/>
    </source>
</evidence>
<dbReference type="InterPro" id="IPR023091">
    <property type="entry name" value="MetalPrtase_cat_dom_sf_prd"/>
</dbReference>
<dbReference type="SUPFAM" id="SSF55486">
    <property type="entry name" value="Metalloproteases ('zincins'), catalytic domain"/>
    <property type="match status" value="1"/>
</dbReference>
<dbReference type="EMBL" id="LAZR01000019">
    <property type="protein sequence ID" value="KKO05499.1"/>
    <property type="molecule type" value="Genomic_DNA"/>
</dbReference>
<dbReference type="InterPro" id="IPR002036">
    <property type="entry name" value="YbeY"/>
</dbReference>
<dbReference type="PANTHER" id="PTHR46986">
    <property type="entry name" value="ENDORIBONUCLEASE YBEY, CHLOROPLASTIC"/>
    <property type="match status" value="1"/>
</dbReference>
<dbReference type="NCBIfam" id="TIGR00043">
    <property type="entry name" value="rRNA maturation RNase YbeY"/>
    <property type="match status" value="1"/>
</dbReference>
<reference evidence="8" key="1">
    <citation type="journal article" date="2015" name="Nature">
        <title>Complex archaea that bridge the gap between prokaryotes and eukaryotes.</title>
        <authorList>
            <person name="Spang A."/>
            <person name="Saw J.H."/>
            <person name="Jorgensen S.L."/>
            <person name="Zaremba-Niedzwiedzka K."/>
            <person name="Martijn J."/>
            <person name="Lind A.E."/>
            <person name="van Eijk R."/>
            <person name="Schleper C."/>
            <person name="Guy L."/>
            <person name="Ettema T.J."/>
        </authorList>
    </citation>
    <scope>NUCLEOTIDE SEQUENCE</scope>
</reference>
<keyword evidence="7" id="KW-0862">Zinc</keyword>
<keyword evidence="5" id="KW-0255">Endonuclease</keyword>
<dbReference type="GO" id="GO:0004519">
    <property type="term" value="F:endonuclease activity"/>
    <property type="evidence" value="ECO:0007669"/>
    <property type="project" value="UniProtKB-KW"/>
</dbReference>
<dbReference type="InterPro" id="IPR020549">
    <property type="entry name" value="YbeY_CS"/>
</dbReference>
<evidence type="ECO:0000256" key="4">
    <source>
        <dbReference type="ARBA" id="ARBA00022723"/>
    </source>
</evidence>
<dbReference type="GO" id="GO:0046872">
    <property type="term" value="F:metal ion binding"/>
    <property type="evidence" value="ECO:0007669"/>
    <property type="project" value="UniProtKB-KW"/>
</dbReference>
<comment type="similarity">
    <text evidence="2">Belongs to the endoribonuclease YbeY family.</text>
</comment>
<evidence type="ECO:0000256" key="1">
    <source>
        <dbReference type="ARBA" id="ARBA00001947"/>
    </source>
</evidence>
<dbReference type="HAMAP" id="MF_00009">
    <property type="entry name" value="Endoribonucl_YbeY"/>
    <property type="match status" value="1"/>
</dbReference>
<accession>A0A0F9YLI4</accession>
<dbReference type="Gene3D" id="3.40.390.30">
    <property type="entry name" value="Metalloproteases ('zincins'), catalytic domain"/>
    <property type="match status" value="1"/>
</dbReference>
<keyword evidence="4" id="KW-0479">Metal-binding</keyword>
<name>A0A0F9YLI4_9ZZZZ</name>
<evidence type="ECO:0000256" key="6">
    <source>
        <dbReference type="ARBA" id="ARBA00022801"/>
    </source>
</evidence>
<dbReference type="PROSITE" id="PS01306">
    <property type="entry name" value="UPF0054"/>
    <property type="match status" value="1"/>
</dbReference>
<dbReference type="AlphaFoldDB" id="A0A0F9YLI4"/>
<dbReference type="GO" id="GO:0006364">
    <property type="term" value="P:rRNA processing"/>
    <property type="evidence" value="ECO:0007669"/>
    <property type="project" value="InterPro"/>
</dbReference>
<dbReference type="GO" id="GO:0004222">
    <property type="term" value="F:metalloendopeptidase activity"/>
    <property type="evidence" value="ECO:0007669"/>
    <property type="project" value="InterPro"/>
</dbReference>
<sequence>MTVITDLINDSDEADIPGPAHFQQWAETTVQRARTSGQTDKPVSLSIRIVNSEESAMLNQTYRGKTNATNVLSFGCELPGVTLRQLDETPLGDLVICATVVIREAQEQNKAVLAHWAHMVVHGILHLSGYDHIDERDAEQMEAQEIRILDQLGFSDPYITH</sequence>
<dbReference type="PANTHER" id="PTHR46986:SF1">
    <property type="entry name" value="ENDORIBONUCLEASE YBEY, CHLOROPLASTIC"/>
    <property type="match status" value="1"/>
</dbReference>
<protein>
    <submittedName>
        <fullName evidence="8">Uncharacterized protein</fullName>
    </submittedName>
</protein>
<dbReference type="Pfam" id="PF02130">
    <property type="entry name" value="YbeY"/>
    <property type="match status" value="1"/>
</dbReference>
<evidence type="ECO:0000256" key="5">
    <source>
        <dbReference type="ARBA" id="ARBA00022759"/>
    </source>
</evidence>
<keyword evidence="6" id="KW-0378">Hydrolase</keyword>